<dbReference type="GO" id="GO:0016491">
    <property type="term" value="F:oxidoreductase activity"/>
    <property type="evidence" value="ECO:0007669"/>
    <property type="project" value="InterPro"/>
</dbReference>
<evidence type="ECO:0000313" key="3">
    <source>
        <dbReference type="Proteomes" id="UP000283841"/>
    </source>
</evidence>
<organism evidence="2 3">
    <name type="scientific">Byssochlamys spectabilis</name>
    <name type="common">Paecilomyces variotii</name>
    <dbReference type="NCBI Taxonomy" id="264951"/>
    <lineage>
        <taxon>Eukaryota</taxon>
        <taxon>Fungi</taxon>
        <taxon>Dikarya</taxon>
        <taxon>Ascomycota</taxon>
        <taxon>Pezizomycotina</taxon>
        <taxon>Eurotiomycetes</taxon>
        <taxon>Eurotiomycetidae</taxon>
        <taxon>Eurotiales</taxon>
        <taxon>Thermoascaceae</taxon>
        <taxon>Paecilomyces</taxon>
    </lineage>
</organism>
<protein>
    <recommendedName>
        <fullName evidence="1">Amine oxidase domain-containing protein</fullName>
    </recommendedName>
</protein>
<feature type="domain" description="Amine oxidase" evidence="1">
    <location>
        <begin position="171"/>
        <end position="298"/>
    </location>
</feature>
<dbReference type="PANTHER" id="PTHR42923:SF42">
    <property type="entry name" value="AMINE OXIDASE DOMAIN-CONTAINING PROTEIN"/>
    <property type="match status" value="1"/>
</dbReference>
<dbReference type="InterPro" id="IPR002937">
    <property type="entry name" value="Amino_oxidase"/>
</dbReference>
<keyword evidence="3" id="KW-1185">Reference proteome</keyword>
<dbReference type="InterPro" id="IPR036188">
    <property type="entry name" value="FAD/NAD-bd_sf"/>
</dbReference>
<dbReference type="AlphaFoldDB" id="A0A443HNQ7"/>
<evidence type="ECO:0000259" key="1">
    <source>
        <dbReference type="Pfam" id="PF01593"/>
    </source>
</evidence>
<dbReference type="EMBL" id="RCNU01000009">
    <property type="protein sequence ID" value="RWQ93439.1"/>
    <property type="molecule type" value="Genomic_DNA"/>
</dbReference>
<dbReference type="Gene3D" id="3.50.50.60">
    <property type="entry name" value="FAD/NAD(P)-binding domain"/>
    <property type="match status" value="1"/>
</dbReference>
<dbReference type="VEuPathDB" id="FungiDB:C8Q69DRAFT_473543"/>
<dbReference type="Proteomes" id="UP000283841">
    <property type="component" value="Unassembled WGS sequence"/>
</dbReference>
<accession>A0A443HNQ7</accession>
<sequence>MKGDGRKTVAVVGTGMAGLTTAYLLHHDPEQRYQVKLLEKENHLSLSSESIQLSSFSDEKGKTASWADVPMRAFAGGFYQQLIQMYDHLDVRYHAQPFLFSFSRSSQTSSRLYMTYASNFHQIPWIPGKGLDFLFWLVEAAYALLCYLWFTICCYLVFPLEGSPSKRGESLGEYLHRIHMPEYHTKYYLLPLMSSVCTCSHQEMLNFPATDVLGYKKRTHLQPHFVVEDGIRSVQDKLSKGVDVRFGVCLTRVESRGDSVELTWTDSTGVAKTEAFDLVVLGVSPDIAASVFEPVRSTLGQIPTCKVDTVAHTDYSTLPPLYHPIEKHVVSSADSLAALIQSEKIAQGIHLWTRDGNSEAAHEQPCGVIVTTNPLKSVDPAKIIRSATFTRVLRTPESREIINGIFLGHPSRVGLASGWTNGGGGVYFVGGWCWDGMVLLEGCIVSAMRVASSLGVQIPWEQMKTTTM</sequence>
<gene>
    <name evidence="2" type="ORF">C8Q69DRAFT_473543</name>
</gene>
<comment type="caution">
    <text evidence="2">The sequence shown here is derived from an EMBL/GenBank/DDBJ whole genome shotgun (WGS) entry which is preliminary data.</text>
</comment>
<dbReference type="RefSeq" id="XP_028483084.1">
    <property type="nucleotide sequence ID" value="XM_028631050.1"/>
</dbReference>
<dbReference type="Pfam" id="PF13450">
    <property type="entry name" value="NAD_binding_8"/>
    <property type="match status" value="1"/>
</dbReference>
<name>A0A443HNQ7_BYSSP</name>
<dbReference type="SUPFAM" id="SSF51905">
    <property type="entry name" value="FAD/NAD(P)-binding domain"/>
    <property type="match status" value="1"/>
</dbReference>
<dbReference type="InterPro" id="IPR050464">
    <property type="entry name" value="Zeta_carotene_desat/Oxidored"/>
</dbReference>
<dbReference type="PANTHER" id="PTHR42923">
    <property type="entry name" value="PROTOPORPHYRINOGEN OXIDASE"/>
    <property type="match status" value="1"/>
</dbReference>
<proteinExistence type="predicted"/>
<dbReference type="STRING" id="264951.A0A443HNQ7"/>
<reference evidence="2 3" key="1">
    <citation type="journal article" date="2018" name="Front. Microbiol.">
        <title>Genomic and genetic insights into a cosmopolitan fungus, Paecilomyces variotii (Eurotiales).</title>
        <authorList>
            <person name="Urquhart A.S."/>
            <person name="Mondo S.J."/>
            <person name="Makela M.R."/>
            <person name="Hane J.K."/>
            <person name="Wiebenga A."/>
            <person name="He G."/>
            <person name="Mihaltcheva S."/>
            <person name="Pangilinan J."/>
            <person name="Lipzen A."/>
            <person name="Barry K."/>
            <person name="de Vries R.P."/>
            <person name="Grigoriev I.V."/>
            <person name="Idnurm A."/>
        </authorList>
    </citation>
    <scope>NUCLEOTIDE SEQUENCE [LARGE SCALE GENOMIC DNA]</scope>
    <source>
        <strain evidence="2 3">CBS 101075</strain>
    </source>
</reference>
<evidence type="ECO:0000313" key="2">
    <source>
        <dbReference type="EMBL" id="RWQ93439.1"/>
    </source>
</evidence>
<dbReference type="Pfam" id="PF01593">
    <property type="entry name" value="Amino_oxidase"/>
    <property type="match status" value="1"/>
</dbReference>
<dbReference type="GeneID" id="39600327"/>